<dbReference type="Proteomes" id="UP001057402">
    <property type="component" value="Chromosome 11"/>
</dbReference>
<dbReference type="EMBL" id="CM042890">
    <property type="protein sequence ID" value="KAI4312061.1"/>
    <property type="molecule type" value="Genomic_DNA"/>
</dbReference>
<proteinExistence type="predicted"/>
<reference evidence="2" key="1">
    <citation type="journal article" date="2023" name="Front. Plant Sci.">
        <title>Chromosomal-level genome assembly of Melastoma candidum provides insights into trichome evolution.</title>
        <authorList>
            <person name="Zhong Y."/>
            <person name="Wu W."/>
            <person name="Sun C."/>
            <person name="Zou P."/>
            <person name="Liu Y."/>
            <person name="Dai S."/>
            <person name="Zhou R."/>
        </authorList>
    </citation>
    <scope>NUCLEOTIDE SEQUENCE [LARGE SCALE GENOMIC DNA]</scope>
</reference>
<evidence type="ECO:0000313" key="1">
    <source>
        <dbReference type="EMBL" id="KAI4312061.1"/>
    </source>
</evidence>
<protein>
    <submittedName>
        <fullName evidence="1">Uncharacterized protein</fullName>
    </submittedName>
</protein>
<gene>
    <name evidence="1" type="ORF">MLD38_036916</name>
</gene>
<keyword evidence="2" id="KW-1185">Reference proteome</keyword>
<sequence>MLWPSCQLRYETNRFFDPTIALPSPSPPPATAAVPPASTSPGEKKSSKKWIVVVASTILAVLLIGIIVFFLIVKRRKRRFSRKLHDKEDDDIIMVESLQFNLDVIVEATENFSDSKKLGQGGFGSVYLGKLPNGQEIAVKRLSRNSGQGQIEFKNEVVLLAKLQHRNLVRLLGFCLEGEERLLVYEFVPNSSLDQFIFDPIKRAHLNWDTRYKIITGIARGLMYLHEDSRLRIIHRDLKASNILLDADLNPKVSDFGMARLFELDQTQADTNRIVGTYGYMAPEYVLHGHFSMKSDVFSFGVLVLEIVSGRKNLDFRSHSGGDPEILISHIWRSWQEGKIRDIVDPSLTSSYSVDIVRCIHIGLLCVQENVASRPTMASVIVMLNSHSATLSVPTQPAFSMSNLYTSDISTSVDGNSTVSQSNHSGNKGGIVGDAHSVNEVSITEPYPR</sequence>
<comment type="caution">
    <text evidence="1">The sequence shown here is derived from an EMBL/GenBank/DDBJ whole genome shotgun (WGS) entry which is preliminary data.</text>
</comment>
<evidence type="ECO:0000313" key="2">
    <source>
        <dbReference type="Proteomes" id="UP001057402"/>
    </source>
</evidence>
<accession>A0ACB9LL10</accession>
<name>A0ACB9LL10_9MYRT</name>
<organism evidence="1 2">
    <name type="scientific">Melastoma candidum</name>
    <dbReference type="NCBI Taxonomy" id="119954"/>
    <lineage>
        <taxon>Eukaryota</taxon>
        <taxon>Viridiplantae</taxon>
        <taxon>Streptophyta</taxon>
        <taxon>Embryophyta</taxon>
        <taxon>Tracheophyta</taxon>
        <taxon>Spermatophyta</taxon>
        <taxon>Magnoliopsida</taxon>
        <taxon>eudicotyledons</taxon>
        <taxon>Gunneridae</taxon>
        <taxon>Pentapetalae</taxon>
        <taxon>rosids</taxon>
        <taxon>malvids</taxon>
        <taxon>Myrtales</taxon>
        <taxon>Melastomataceae</taxon>
        <taxon>Melastomatoideae</taxon>
        <taxon>Melastomateae</taxon>
        <taxon>Melastoma</taxon>
    </lineage>
</organism>